<evidence type="ECO:0000313" key="1">
    <source>
        <dbReference type="EMBL" id="GFP26007.1"/>
    </source>
</evidence>
<organism evidence="1 2">
    <name type="scientific">Candidatus Hakubella thermalkaliphila</name>
    <dbReference type="NCBI Taxonomy" id="2754717"/>
    <lineage>
        <taxon>Bacteria</taxon>
        <taxon>Bacillati</taxon>
        <taxon>Actinomycetota</taxon>
        <taxon>Actinomycetota incertae sedis</taxon>
        <taxon>Candidatus Hakubellales</taxon>
        <taxon>Candidatus Hakubellaceae</taxon>
        <taxon>Candidatus Hakubella</taxon>
    </lineage>
</organism>
<comment type="caution">
    <text evidence="1">The sequence shown here is derived from an EMBL/GenBank/DDBJ whole genome shotgun (WGS) entry which is preliminary data.</text>
</comment>
<dbReference type="InterPro" id="IPR023214">
    <property type="entry name" value="HAD_sf"/>
</dbReference>
<dbReference type="SUPFAM" id="SSF56784">
    <property type="entry name" value="HAD-like"/>
    <property type="match status" value="1"/>
</dbReference>
<protein>
    <submittedName>
        <fullName evidence="1">Uncharacterized protein</fullName>
    </submittedName>
</protein>
<evidence type="ECO:0000313" key="2">
    <source>
        <dbReference type="Proteomes" id="UP000543224"/>
    </source>
</evidence>
<sequence>MDHLFVSDVGIATGAAGTDVAQETGGIALSSDDLSKIAYARKLRQSPIN</sequence>
<feature type="non-terminal residue" evidence="1">
    <location>
        <position position="49"/>
    </location>
</feature>
<name>A0A6V8P0L4_9ACTN</name>
<proteinExistence type="predicted"/>
<dbReference type="Proteomes" id="UP000543224">
    <property type="component" value="Unassembled WGS sequence"/>
</dbReference>
<dbReference type="AlphaFoldDB" id="A0A6V8P0L4"/>
<dbReference type="Gene3D" id="3.40.50.1000">
    <property type="entry name" value="HAD superfamily/HAD-like"/>
    <property type="match status" value="1"/>
</dbReference>
<gene>
    <name evidence="1" type="ORF">HKBW3S25_01493</name>
</gene>
<dbReference type="EMBL" id="BLRX01000309">
    <property type="protein sequence ID" value="GFP26007.1"/>
    <property type="molecule type" value="Genomic_DNA"/>
</dbReference>
<dbReference type="InterPro" id="IPR036412">
    <property type="entry name" value="HAD-like_sf"/>
</dbReference>
<accession>A0A6V8P0L4</accession>
<reference evidence="1 2" key="1">
    <citation type="journal article" date="2020" name="Front. Microbiol.">
        <title>Single-cell genomics of novel Actinobacteria with the Wood-Ljungdahl pathway discovered in a serpentinizing system.</title>
        <authorList>
            <person name="Merino N."/>
            <person name="Kawai M."/>
            <person name="Boyd E.S."/>
            <person name="Colman D.R."/>
            <person name="McGlynn S.E."/>
            <person name="Nealson K.H."/>
            <person name="Kurokawa K."/>
            <person name="Hongoh Y."/>
        </authorList>
    </citation>
    <scope>NUCLEOTIDE SEQUENCE [LARGE SCALE GENOMIC DNA]</scope>
    <source>
        <strain evidence="1 2">S25</strain>
    </source>
</reference>